<dbReference type="OrthoDB" id="9774907at2"/>
<feature type="domain" description="Thymidylate kinase-like" evidence="12">
    <location>
        <begin position="8"/>
        <end position="198"/>
    </location>
</feature>
<evidence type="ECO:0000256" key="3">
    <source>
        <dbReference type="ARBA" id="ARBA00017144"/>
    </source>
</evidence>
<dbReference type="GO" id="GO:0006227">
    <property type="term" value="P:dUDP biosynthetic process"/>
    <property type="evidence" value="ECO:0007669"/>
    <property type="project" value="TreeGrafter"/>
</dbReference>
<evidence type="ECO:0000256" key="5">
    <source>
        <dbReference type="ARBA" id="ARBA00022727"/>
    </source>
</evidence>
<dbReference type="AlphaFoldDB" id="A0A451DD53"/>
<comment type="catalytic activity">
    <reaction evidence="10 11">
        <text>dTMP + ATP = dTDP + ADP</text>
        <dbReference type="Rhea" id="RHEA:13517"/>
        <dbReference type="ChEBI" id="CHEBI:30616"/>
        <dbReference type="ChEBI" id="CHEBI:58369"/>
        <dbReference type="ChEBI" id="CHEBI:63528"/>
        <dbReference type="ChEBI" id="CHEBI:456216"/>
        <dbReference type="EC" id="2.7.4.9"/>
    </reaction>
</comment>
<evidence type="ECO:0000256" key="7">
    <source>
        <dbReference type="ARBA" id="ARBA00022777"/>
    </source>
</evidence>
<protein>
    <recommendedName>
        <fullName evidence="3 11">Thymidylate kinase</fullName>
        <ecNumber evidence="2 11">2.7.4.9</ecNumber>
    </recommendedName>
    <alternativeName>
        <fullName evidence="9 11">dTMP kinase</fullName>
    </alternativeName>
</protein>
<dbReference type="InterPro" id="IPR039430">
    <property type="entry name" value="Thymidylate_kin-like_dom"/>
</dbReference>
<gene>
    <name evidence="11 13" type="primary">tmk</name>
    <name evidence="13" type="ORF">ERCILAFE3058_451</name>
</gene>
<dbReference type="RefSeq" id="WP_157989836.1">
    <property type="nucleotide sequence ID" value="NZ_LR217720.1"/>
</dbReference>
<comment type="function">
    <text evidence="11">Phosphorylation of dTMP to form dTDP in both de novo and salvage pathways of dTTP synthesis.</text>
</comment>
<dbReference type="HAMAP" id="MF_00165">
    <property type="entry name" value="Thymidylate_kinase"/>
    <property type="match status" value="1"/>
</dbReference>
<organism evidence="13 14">
    <name type="scientific">Candidatus Erwinia haradaeae</name>
    <dbReference type="NCBI Taxonomy" id="1922217"/>
    <lineage>
        <taxon>Bacteria</taxon>
        <taxon>Pseudomonadati</taxon>
        <taxon>Pseudomonadota</taxon>
        <taxon>Gammaproteobacteria</taxon>
        <taxon>Enterobacterales</taxon>
        <taxon>Erwiniaceae</taxon>
        <taxon>Erwinia</taxon>
    </lineage>
</organism>
<dbReference type="InterPro" id="IPR018094">
    <property type="entry name" value="Thymidylate_kinase"/>
</dbReference>
<keyword evidence="7 11" id="KW-0418">Kinase</keyword>
<dbReference type="PROSITE" id="PS01331">
    <property type="entry name" value="THYMIDYLATE_KINASE"/>
    <property type="match status" value="1"/>
</dbReference>
<dbReference type="Proteomes" id="UP000294418">
    <property type="component" value="Chromosome"/>
</dbReference>
<proteinExistence type="inferred from homology"/>
<feature type="binding site" evidence="11">
    <location>
        <begin position="10"/>
        <end position="17"/>
    </location>
    <ligand>
        <name>ATP</name>
        <dbReference type="ChEBI" id="CHEBI:30616"/>
    </ligand>
</feature>
<evidence type="ECO:0000256" key="4">
    <source>
        <dbReference type="ARBA" id="ARBA00022679"/>
    </source>
</evidence>
<keyword evidence="8 11" id="KW-0067">ATP-binding</keyword>
<comment type="similarity">
    <text evidence="1 11">Belongs to the thymidylate kinase family.</text>
</comment>
<dbReference type="GO" id="GO:0004798">
    <property type="term" value="F:dTMP kinase activity"/>
    <property type="evidence" value="ECO:0007669"/>
    <property type="project" value="UniProtKB-UniRule"/>
</dbReference>
<evidence type="ECO:0000256" key="9">
    <source>
        <dbReference type="ARBA" id="ARBA00029962"/>
    </source>
</evidence>
<dbReference type="SUPFAM" id="SSF52540">
    <property type="entry name" value="P-loop containing nucleoside triphosphate hydrolases"/>
    <property type="match status" value="1"/>
</dbReference>
<name>A0A451DD53_9GAMM</name>
<evidence type="ECO:0000256" key="1">
    <source>
        <dbReference type="ARBA" id="ARBA00009776"/>
    </source>
</evidence>
<evidence type="ECO:0000256" key="6">
    <source>
        <dbReference type="ARBA" id="ARBA00022741"/>
    </source>
</evidence>
<evidence type="ECO:0000256" key="10">
    <source>
        <dbReference type="ARBA" id="ARBA00048743"/>
    </source>
</evidence>
<dbReference type="GO" id="GO:0005829">
    <property type="term" value="C:cytosol"/>
    <property type="evidence" value="ECO:0007669"/>
    <property type="project" value="TreeGrafter"/>
</dbReference>
<dbReference type="GO" id="GO:0006235">
    <property type="term" value="P:dTTP biosynthetic process"/>
    <property type="evidence" value="ECO:0007669"/>
    <property type="project" value="UniProtKB-UniRule"/>
</dbReference>
<dbReference type="PANTHER" id="PTHR10344">
    <property type="entry name" value="THYMIDYLATE KINASE"/>
    <property type="match status" value="1"/>
</dbReference>
<evidence type="ECO:0000313" key="14">
    <source>
        <dbReference type="Proteomes" id="UP000294418"/>
    </source>
</evidence>
<evidence type="ECO:0000313" key="13">
    <source>
        <dbReference type="EMBL" id="VFP84367.1"/>
    </source>
</evidence>
<dbReference type="CDD" id="cd01672">
    <property type="entry name" value="TMPK"/>
    <property type="match status" value="1"/>
</dbReference>
<dbReference type="InterPro" id="IPR027417">
    <property type="entry name" value="P-loop_NTPase"/>
</dbReference>
<sequence>MKGKFIVIEGLEGAGKTTSSHTVAATLRKHGVHKIIYTREPGSTPLAEKLRQLIKKTEVTKNEKIIHYTELLMLYAARIQLIENVIKPALTRGTWVIGDRHDLSSQAYQGEGRGISHDFIYRLKKEVIGNFTPDLTLYLDITPRISLQRIKKRGQLDRIEEESLHFFTCVRNYYLTMVKTNHRIKKIDATQSQNKMTEDLHRVLKEWLQTQ</sequence>
<evidence type="ECO:0000256" key="8">
    <source>
        <dbReference type="ARBA" id="ARBA00022840"/>
    </source>
</evidence>
<dbReference type="NCBIfam" id="TIGR00041">
    <property type="entry name" value="DTMP_kinase"/>
    <property type="match status" value="1"/>
</dbReference>
<keyword evidence="5 11" id="KW-0545">Nucleotide biosynthesis</keyword>
<dbReference type="PANTHER" id="PTHR10344:SF4">
    <property type="entry name" value="UMP-CMP KINASE 2, MITOCHONDRIAL"/>
    <property type="match status" value="1"/>
</dbReference>
<dbReference type="Gene3D" id="3.40.50.300">
    <property type="entry name" value="P-loop containing nucleotide triphosphate hydrolases"/>
    <property type="match status" value="1"/>
</dbReference>
<evidence type="ECO:0000256" key="11">
    <source>
        <dbReference type="HAMAP-Rule" id="MF_00165"/>
    </source>
</evidence>
<reference evidence="13 14" key="1">
    <citation type="submission" date="2019-02" db="EMBL/GenBank/DDBJ databases">
        <authorList>
            <person name="Manzano-Marin A."/>
            <person name="Manzano-Marin A."/>
        </authorList>
    </citation>
    <scope>NUCLEOTIDE SEQUENCE [LARGE SCALE GENOMIC DNA]</scope>
    <source>
        <strain evidence="13 14">ErCilaricifoliae</strain>
    </source>
</reference>
<evidence type="ECO:0000259" key="12">
    <source>
        <dbReference type="Pfam" id="PF02223"/>
    </source>
</evidence>
<dbReference type="EC" id="2.7.4.9" evidence="2 11"/>
<dbReference type="GO" id="GO:0006233">
    <property type="term" value="P:dTDP biosynthetic process"/>
    <property type="evidence" value="ECO:0007669"/>
    <property type="project" value="InterPro"/>
</dbReference>
<keyword evidence="4 11" id="KW-0808">Transferase</keyword>
<keyword evidence="6 11" id="KW-0547">Nucleotide-binding</keyword>
<dbReference type="FunFam" id="3.40.50.300:FF:000321">
    <property type="entry name" value="Thymidylate kinase"/>
    <property type="match status" value="1"/>
</dbReference>
<dbReference type="GO" id="GO:0005524">
    <property type="term" value="F:ATP binding"/>
    <property type="evidence" value="ECO:0007669"/>
    <property type="project" value="UniProtKB-UniRule"/>
</dbReference>
<dbReference type="Pfam" id="PF02223">
    <property type="entry name" value="Thymidylate_kin"/>
    <property type="match status" value="1"/>
</dbReference>
<evidence type="ECO:0000256" key="2">
    <source>
        <dbReference type="ARBA" id="ARBA00012980"/>
    </source>
</evidence>
<dbReference type="InterPro" id="IPR018095">
    <property type="entry name" value="Thymidylate_kin_CS"/>
</dbReference>
<dbReference type="EMBL" id="LR217720">
    <property type="protein sequence ID" value="VFP84367.1"/>
    <property type="molecule type" value="Genomic_DNA"/>
</dbReference>
<accession>A0A451DD53</accession>